<evidence type="ECO:0000256" key="4">
    <source>
        <dbReference type="ARBA" id="ARBA00022475"/>
    </source>
</evidence>
<feature type="transmembrane region" description="Helical" evidence="9">
    <location>
        <begin position="921"/>
        <end position="946"/>
    </location>
</feature>
<dbReference type="InterPro" id="IPR001036">
    <property type="entry name" value="Acrflvin-R"/>
</dbReference>
<dbReference type="RefSeq" id="WP_104007347.1">
    <property type="nucleotide sequence ID" value="NZ_FNVD01000004.1"/>
</dbReference>
<feature type="transmembrane region" description="Helical" evidence="9">
    <location>
        <begin position="863"/>
        <end position="884"/>
    </location>
</feature>
<sequence length="1043" mass="109683">MFSTIFINRPKLALVISLVLTVMGAIGYVALPVAQFPDISPPVVNVSANYTGASSETVENAVAAPIEAQVNGVDDMLYMTSTSSDNGGYSLNVTFEVGTDPDIASVNVQNRVAQAMATLPTEVTASGVVTQKASTNMLLVVTLTSPGGTYDDVFLANYASINIRDALARVAGVGKADVLTDLKYAMRVWMDPDRMAALGLAPSDVIGAIRDQNAEVSAGQVGAPPLPEDQTFQYTVKAKGRLDTPEEFENIVIRTGEAGAVVRLKDIAKVELGSQFYAASGWFDGQPAAVIGAYQAPGANALAVSEAVRAELERLSAAFPNDVEYAVPFDSTDFVEQSMSDVIPTLMMTFVLVVSVVFLFLGSVRATIIPAVAIPVSLIGTFAFLLMFGMSLNTVSLFALVLAIGIVVDDAIVVVENVERIIAEEGLSPPEATRKAMGQITGPVIATTLVLLAVFVPVTFMPGMTGRLFSQFAVTISTAVLISSVNALTLSPALCALVLKPRSGPPKGLIAMFEGFIGGMRSGYVGIVRRLLRVPLLGLAIIAALMLAGGSIFNATSKGFIPLEDNGYLFVDVQLPDAATLSRTEAVTARVNEQIRAIDGVANTVLVNGFSILNGLSPNGAMIIVNLDNWDDRQDESLGADAILGRLLEIANGEVAASIVAFNPPPIQGLGVSAGVEMEVQQTAGGSPQDLSAAVGSLIYAVNQRPEISHAYTTFRANVPKVFVDLDREKAKLLQVQVAEVFQTLQAQLGSFYVNDFNLFGRVYRVMIQAEGSYRDQVEDISNLYVRSANGDMVPLGTLIDVENILGPVLLKRHNLFRSATVTAVPAPGLSSGDAINAITEVARTALPPGYQFEWTGSAQQQLASGGIVVVILGLAVLFGYLFLVGQYESWSMPVAILLSVTVALFGAVAAVAVVGSDINLYTQIGMIMLIGLAAKNAILIVEFAMEQRAAGLSIIEAAAEAASQRFRAVMMTALSFLLGVVPLLAANGAGASSQKAIGVAVFGGMLAATVIGVVLVPVLYAVMQKAREWIKGTPEPQAADEA</sequence>
<evidence type="ECO:0000256" key="3">
    <source>
        <dbReference type="ARBA" id="ARBA00022448"/>
    </source>
</evidence>
<dbReference type="EMBL" id="FNVD01000004">
    <property type="protein sequence ID" value="SEF75649.1"/>
    <property type="molecule type" value="Genomic_DNA"/>
</dbReference>
<keyword evidence="3 9" id="KW-0813">Transport</keyword>
<dbReference type="SUPFAM" id="SSF82714">
    <property type="entry name" value="Multidrug efflux transporter AcrB TolC docking domain, DN and DC subdomains"/>
    <property type="match status" value="2"/>
</dbReference>
<dbReference type="FunFam" id="3.30.70.1430:FF:000001">
    <property type="entry name" value="Efflux pump membrane transporter"/>
    <property type="match status" value="1"/>
</dbReference>
<dbReference type="GO" id="GO:0015562">
    <property type="term" value="F:efflux transmembrane transporter activity"/>
    <property type="evidence" value="ECO:0007669"/>
    <property type="project" value="InterPro"/>
</dbReference>
<dbReference type="Gene3D" id="3.30.70.1320">
    <property type="entry name" value="Multidrug efflux transporter AcrB pore domain like"/>
    <property type="match status" value="1"/>
</dbReference>
<dbReference type="GO" id="GO:0009636">
    <property type="term" value="P:response to toxic substance"/>
    <property type="evidence" value="ECO:0007669"/>
    <property type="project" value="UniProtKB-ARBA"/>
</dbReference>
<dbReference type="Gene3D" id="3.30.2090.10">
    <property type="entry name" value="Multidrug efflux transporter AcrB TolC docking domain, DN and DC subdomains"/>
    <property type="match status" value="2"/>
</dbReference>
<accession>A0A1H5UKQ0</accession>
<dbReference type="Gene3D" id="3.30.70.1430">
    <property type="entry name" value="Multidrug efflux transporter AcrB pore domain"/>
    <property type="match status" value="2"/>
</dbReference>
<comment type="subcellular location">
    <subcellularLocation>
        <location evidence="1 9">Cell inner membrane</location>
        <topology evidence="1 9">Multi-pass membrane protein</topology>
    </subcellularLocation>
</comment>
<keyword evidence="7 9" id="KW-1133">Transmembrane helix</keyword>
<dbReference type="GO" id="GO:0005886">
    <property type="term" value="C:plasma membrane"/>
    <property type="evidence" value="ECO:0007669"/>
    <property type="project" value="UniProtKB-SubCell"/>
</dbReference>
<dbReference type="Proteomes" id="UP000236742">
    <property type="component" value="Unassembled WGS sequence"/>
</dbReference>
<feature type="transmembrane region" description="Helical" evidence="9">
    <location>
        <begin position="472"/>
        <end position="499"/>
    </location>
</feature>
<feature type="transmembrane region" description="Helical" evidence="9">
    <location>
        <begin position="436"/>
        <end position="460"/>
    </location>
</feature>
<keyword evidence="12" id="KW-1185">Reference proteome</keyword>
<protein>
    <recommendedName>
        <fullName evidence="9">Efflux pump membrane transporter</fullName>
    </recommendedName>
</protein>
<dbReference type="Pfam" id="PF00873">
    <property type="entry name" value="ACR_tran"/>
    <property type="match status" value="1"/>
</dbReference>
<feature type="transmembrane region" description="Helical" evidence="9">
    <location>
        <begin position="998"/>
        <end position="1023"/>
    </location>
</feature>
<feature type="transmembrane region" description="Helical" evidence="9">
    <location>
        <begin position="395"/>
        <end position="415"/>
    </location>
</feature>
<keyword evidence="5 9" id="KW-0997">Cell inner membrane</keyword>
<dbReference type="PANTHER" id="PTHR32063">
    <property type="match status" value="1"/>
</dbReference>
<keyword evidence="8 9" id="KW-0472">Membrane</keyword>
<feature type="domain" description="SSD" evidence="10">
    <location>
        <begin position="377"/>
        <end position="497"/>
    </location>
</feature>
<evidence type="ECO:0000313" key="11">
    <source>
        <dbReference type="EMBL" id="SEF75649.1"/>
    </source>
</evidence>
<dbReference type="PRINTS" id="PR00702">
    <property type="entry name" value="ACRIFLAVINRP"/>
</dbReference>
<evidence type="ECO:0000313" key="12">
    <source>
        <dbReference type="Proteomes" id="UP000236742"/>
    </source>
</evidence>
<evidence type="ECO:0000259" key="10">
    <source>
        <dbReference type="PROSITE" id="PS50156"/>
    </source>
</evidence>
<dbReference type="PANTHER" id="PTHR32063:SF76">
    <property type="entry name" value="EFFLUX PUMP MEMBRANE TRANSPORTER"/>
    <property type="match status" value="1"/>
</dbReference>
<dbReference type="InterPro" id="IPR027463">
    <property type="entry name" value="AcrB_DN_DC_subdom"/>
</dbReference>
<reference evidence="12" key="1">
    <citation type="submission" date="2016-10" db="EMBL/GenBank/DDBJ databases">
        <authorList>
            <person name="Varghese N."/>
            <person name="Submissions S."/>
        </authorList>
    </citation>
    <scope>NUCLEOTIDE SEQUENCE [LARGE SCALE GENOMIC DNA]</scope>
    <source>
        <strain evidence="12">DSM 23413</strain>
    </source>
</reference>
<feature type="transmembrane region" description="Helical" evidence="9">
    <location>
        <begin position="368"/>
        <end position="389"/>
    </location>
</feature>
<keyword evidence="4" id="KW-1003">Cell membrane</keyword>
<dbReference type="FunFam" id="1.20.1640.10:FF:000001">
    <property type="entry name" value="Efflux pump membrane transporter"/>
    <property type="match status" value="1"/>
</dbReference>
<dbReference type="NCBIfam" id="TIGR00915">
    <property type="entry name" value="2A0602"/>
    <property type="match status" value="1"/>
</dbReference>
<dbReference type="InterPro" id="IPR000731">
    <property type="entry name" value="SSD"/>
</dbReference>
<evidence type="ECO:0000256" key="2">
    <source>
        <dbReference type="ARBA" id="ARBA00010942"/>
    </source>
</evidence>
<evidence type="ECO:0000256" key="8">
    <source>
        <dbReference type="ARBA" id="ARBA00023136"/>
    </source>
</evidence>
<evidence type="ECO:0000256" key="5">
    <source>
        <dbReference type="ARBA" id="ARBA00022519"/>
    </source>
</evidence>
<feature type="transmembrane region" description="Helical" evidence="9">
    <location>
        <begin position="967"/>
        <end position="986"/>
    </location>
</feature>
<dbReference type="SUPFAM" id="SSF82866">
    <property type="entry name" value="Multidrug efflux transporter AcrB transmembrane domain"/>
    <property type="match status" value="2"/>
</dbReference>
<evidence type="ECO:0000256" key="9">
    <source>
        <dbReference type="RuleBase" id="RU364070"/>
    </source>
</evidence>
<dbReference type="GO" id="GO:0042910">
    <property type="term" value="F:xenobiotic transmembrane transporter activity"/>
    <property type="evidence" value="ECO:0007669"/>
    <property type="project" value="TreeGrafter"/>
</dbReference>
<dbReference type="OrthoDB" id="9807350at2"/>
<evidence type="ECO:0000256" key="7">
    <source>
        <dbReference type="ARBA" id="ARBA00022989"/>
    </source>
</evidence>
<name>A0A1H5UKQ0_9RHOB</name>
<evidence type="ECO:0000256" key="1">
    <source>
        <dbReference type="ARBA" id="ARBA00004429"/>
    </source>
</evidence>
<dbReference type="InterPro" id="IPR004764">
    <property type="entry name" value="MdtF-like"/>
</dbReference>
<dbReference type="Gene3D" id="3.30.70.1440">
    <property type="entry name" value="Multidrug efflux transporter AcrB pore domain"/>
    <property type="match status" value="1"/>
</dbReference>
<organism evidence="11 12">
    <name type="scientific">Jhaorihella thermophila</name>
    <dbReference type="NCBI Taxonomy" id="488547"/>
    <lineage>
        <taxon>Bacteria</taxon>
        <taxon>Pseudomonadati</taxon>
        <taxon>Pseudomonadota</taxon>
        <taxon>Alphaproteobacteria</taxon>
        <taxon>Rhodobacterales</taxon>
        <taxon>Paracoccaceae</taxon>
        <taxon>Jhaorihella</taxon>
    </lineage>
</organism>
<proteinExistence type="inferred from homology"/>
<dbReference type="NCBIfam" id="NF000282">
    <property type="entry name" value="RND_permease_1"/>
    <property type="match status" value="1"/>
</dbReference>
<dbReference type="SUPFAM" id="SSF82693">
    <property type="entry name" value="Multidrug efflux transporter AcrB pore domain, PN1, PN2, PC1 and PC2 subdomains"/>
    <property type="match status" value="3"/>
</dbReference>
<dbReference type="PROSITE" id="PS50156">
    <property type="entry name" value="SSD"/>
    <property type="match status" value="1"/>
</dbReference>
<keyword evidence="6 9" id="KW-0812">Transmembrane</keyword>
<feature type="transmembrane region" description="Helical" evidence="9">
    <location>
        <begin position="12"/>
        <end position="31"/>
    </location>
</feature>
<evidence type="ECO:0000256" key="6">
    <source>
        <dbReference type="ARBA" id="ARBA00022692"/>
    </source>
</evidence>
<dbReference type="AlphaFoldDB" id="A0A1H5UKQ0"/>
<comment type="similarity">
    <text evidence="2 9">Belongs to the resistance-nodulation-cell division (RND) (TC 2.A.6) family.</text>
</comment>
<feature type="transmembrane region" description="Helical" evidence="9">
    <location>
        <begin position="531"/>
        <end position="553"/>
    </location>
</feature>
<feature type="transmembrane region" description="Helical" evidence="9">
    <location>
        <begin position="896"/>
        <end position="915"/>
    </location>
</feature>
<gene>
    <name evidence="11" type="ORF">SAMN05421751_104127</name>
</gene>
<feature type="transmembrane region" description="Helical" evidence="9">
    <location>
        <begin position="342"/>
        <end position="361"/>
    </location>
</feature>
<dbReference type="Gene3D" id="1.20.1640.10">
    <property type="entry name" value="Multidrug efflux transporter AcrB transmembrane domain"/>
    <property type="match status" value="2"/>
</dbReference>